<dbReference type="AlphaFoldDB" id="A0A1X7VT27"/>
<dbReference type="PROSITE" id="PS51585">
    <property type="entry name" value="SAM_MT_TPMT"/>
    <property type="match status" value="1"/>
</dbReference>
<dbReference type="InterPro" id="IPR008854">
    <property type="entry name" value="TPMT"/>
</dbReference>
<comment type="subcellular location">
    <subcellularLocation>
        <location evidence="2">Cytoplasm</location>
    </subcellularLocation>
</comment>
<evidence type="ECO:0000256" key="8">
    <source>
        <dbReference type="ARBA" id="ARBA00022691"/>
    </source>
</evidence>
<evidence type="ECO:0000256" key="6">
    <source>
        <dbReference type="ARBA" id="ARBA00022603"/>
    </source>
</evidence>
<dbReference type="CDD" id="cd02440">
    <property type="entry name" value="AdoMet_MTases"/>
    <property type="match status" value="1"/>
</dbReference>
<evidence type="ECO:0000256" key="5">
    <source>
        <dbReference type="ARBA" id="ARBA00022490"/>
    </source>
</evidence>
<dbReference type="PIRSF" id="PIRSF023956">
    <property type="entry name" value="Thiopurine_S-methyltransferase"/>
    <property type="match status" value="1"/>
</dbReference>
<keyword evidence="10" id="KW-1185">Reference proteome</keyword>
<gene>
    <name evidence="9" type="primary">100632142</name>
</gene>
<keyword evidence="7" id="KW-0808">Transferase</keyword>
<dbReference type="OrthoDB" id="276151at2759"/>
<dbReference type="KEGG" id="aqu:100632142"/>
<keyword evidence="6" id="KW-0489">Methyltransferase</keyword>
<dbReference type="GO" id="GO:0008119">
    <property type="term" value="F:thiopurine S-methyltransferase activity"/>
    <property type="evidence" value="ECO:0007669"/>
    <property type="project" value="UniProtKB-EC"/>
</dbReference>
<dbReference type="InterPro" id="IPR029063">
    <property type="entry name" value="SAM-dependent_MTases_sf"/>
</dbReference>
<evidence type="ECO:0000256" key="7">
    <source>
        <dbReference type="ARBA" id="ARBA00022679"/>
    </source>
</evidence>
<evidence type="ECO:0000256" key="4">
    <source>
        <dbReference type="ARBA" id="ARBA00011905"/>
    </source>
</evidence>
<keyword evidence="8" id="KW-0949">S-adenosyl-L-methionine</keyword>
<reference evidence="9" key="2">
    <citation type="submission" date="2017-05" db="UniProtKB">
        <authorList>
            <consortium name="EnsemblMetazoa"/>
        </authorList>
    </citation>
    <scope>IDENTIFICATION</scope>
</reference>
<dbReference type="EnsemblMetazoa" id="XM_003382875.2">
    <property type="protein sequence ID" value="XP_003382923.1"/>
    <property type="gene ID" value="LOC100632142"/>
</dbReference>
<reference evidence="10" key="1">
    <citation type="journal article" date="2010" name="Nature">
        <title>The Amphimedon queenslandica genome and the evolution of animal complexity.</title>
        <authorList>
            <person name="Srivastava M."/>
            <person name="Simakov O."/>
            <person name="Chapman J."/>
            <person name="Fahey B."/>
            <person name="Gauthier M.E."/>
            <person name="Mitros T."/>
            <person name="Richards G.S."/>
            <person name="Conaco C."/>
            <person name="Dacre M."/>
            <person name="Hellsten U."/>
            <person name="Larroux C."/>
            <person name="Putnam N.H."/>
            <person name="Stanke M."/>
            <person name="Adamska M."/>
            <person name="Darling A."/>
            <person name="Degnan S.M."/>
            <person name="Oakley T.H."/>
            <person name="Plachetzki D.C."/>
            <person name="Zhai Y."/>
            <person name="Adamski M."/>
            <person name="Calcino A."/>
            <person name="Cummins S.F."/>
            <person name="Goodstein D.M."/>
            <person name="Harris C."/>
            <person name="Jackson D.J."/>
            <person name="Leys S.P."/>
            <person name="Shu S."/>
            <person name="Woodcroft B.J."/>
            <person name="Vervoort M."/>
            <person name="Kosik K.S."/>
            <person name="Manning G."/>
            <person name="Degnan B.M."/>
            <person name="Rokhsar D.S."/>
        </authorList>
    </citation>
    <scope>NUCLEOTIDE SEQUENCE [LARGE SCALE GENOMIC DNA]</scope>
</reference>
<evidence type="ECO:0000256" key="2">
    <source>
        <dbReference type="ARBA" id="ARBA00004496"/>
    </source>
</evidence>
<dbReference type="EC" id="2.1.1.67" evidence="4"/>
<comment type="similarity">
    <text evidence="3">Belongs to the class I-like SAM-binding methyltransferase superfamily. TPMT family.</text>
</comment>
<dbReference type="Gene3D" id="3.40.50.150">
    <property type="entry name" value="Vaccinia Virus protein VP39"/>
    <property type="match status" value="1"/>
</dbReference>
<name>A0A1X7VT27_AMPQE</name>
<dbReference type="GO" id="GO:0005737">
    <property type="term" value="C:cytoplasm"/>
    <property type="evidence" value="ECO:0007669"/>
    <property type="project" value="UniProtKB-SubCell"/>
</dbReference>
<protein>
    <recommendedName>
        <fullName evidence="4">thiopurine S-methyltransferase</fullName>
        <ecNumber evidence="4">2.1.1.67</ecNumber>
    </recommendedName>
</protein>
<dbReference type="OMA" id="ELWIREF"/>
<dbReference type="Pfam" id="PF05724">
    <property type="entry name" value="TPMT"/>
    <property type="match status" value="1"/>
</dbReference>
<dbReference type="Proteomes" id="UP000007879">
    <property type="component" value="Unassembled WGS sequence"/>
</dbReference>
<evidence type="ECO:0000256" key="1">
    <source>
        <dbReference type="ARBA" id="ARBA00000903"/>
    </source>
</evidence>
<dbReference type="InterPro" id="IPR025835">
    <property type="entry name" value="Thiopurine_S-MeTrfase"/>
</dbReference>
<dbReference type="eggNOG" id="ENOG502QSF5">
    <property type="taxonomic scope" value="Eukaryota"/>
</dbReference>
<dbReference type="FunFam" id="3.40.50.150:FF:000101">
    <property type="entry name" value="Thiopurine S-methyltransferase"/>
    <property type="match status" value="1"/>
</dbReference>
<comment type="catalytic activity">
    <reaction evidence="1">
        <text>S-adenosyl-L-methionine + a thiopurine = S-adenosyl-L-homocysteine + a thiopurine S-methylether.</text>
        <dbReference type="EC" id="2.1.1.67"/>
    </reaction>
</comment>
<dbReference type="SUPFAM" id="SSF53335">
    <property type="entry name" value="S-adenosyl-L-methionine-dependent methyltransferases"/>
    <property type="match status" value="1"/>
</dbReference>
<dbReference type="InParanoid" id="A0A1X7VT27"/>
<sequence>MTTEAYADTEYWEKRWEEGRTRWHRDYVENILKNHCDFLTAGGGKCSIFVPLCGKTLDMKWLAEEGHTVVGVDIVDLSAQQFFTENDIPFKKHSIEDFSVYEATDDAIKIKFFVGDVFKISAECFDAVWDCNALVAINPQDREKYIQKIDSLLKPSGRILLTTYEYDKTLRNAHPFSMPPGDIEALFSSFNVQTAETIDETERFKTNFNLPWAKRHVFHITRKQQTS</sequence>
<dbReference type="PANTHER" id="PTHR10259">
    <property type="entry name" value="THIOPURINE S-METHYLTRANSFERASE"/>
    <property type="match status" value="1"/>
</dbReference>
<proteinExistence type="inferred from homology"/>
<dbReference type="GO" id="GO:0032259">
    <property type="term" value="P:methylation"/>
    <property type="evidence" value="ECO:0007669"/>
    <property type="project" value="UniProtKB-KW"/>
</dbReference>
<dbReference type="EnsemblMetazoa" id="Aqu2.1.43521_001">
    <property type="protein sequence ID" value="Aqu2.1.43521_001"/>
    <property type="gene ID" value="Aqu2.1.43521"/>
</dbReference>
<dbReference type="STRING" id="400682.A0A1X7VT27"/>
<dbReference type="PANTHER" id="PTHR10259:SF11">
    <property type="entry name" value="THIOPURINE S-METHYLTRANSFERASE"/>
    <property type="match status" value="1"/>
</dbReference>
<organism evidence="9">
    <name type="scientific">Amphimedon queenslandica</name>
    <name type="common">Sponge</name>
    <dbReference type="NCBI Taxonomy" id="400682"/>
    <lineage>
        <taxon>Eukaryota</taxon>
        <taxon>Metazoa</taxon>
        <taxon>Porifera</taxon>
        <taxon>Demospongiae</taxon>
        <taxon>Heteroscleromorpha</taxon>
        <taxon>Haplosclerida</taxon>
        <taxon>Niphatidae</taxon>
        <taxon>Amphimedon</taxon>
    </lineage>
</organism>
<evidence type="ECO:0000313" key="9">
    <source>
        <dbReference type="EnsemblMetazoa" id="Aqu2.1.43521_001"/>
    </source>
</evidence>
<accession>A0A1X7VT27</accession>
<evidence type="ECO:0000256" key="3">
    <source>
        <dbReference type="ARBA" id="ARBA00008145"/>
    </source>
</evidence>
<evidence type="ECO:0000313" key="10">
    <source>
        <dbReference type="Proteomes" id="UP000007879"/>
    </source>
</evidence>
<keyword evidence="5" id="KW-0963">Cytoplasm</keyword>